<accession>A0A0E9WZM1</accession>
<reference evidence="1" key="2">
    <citation type="journal article" date="2015" name="Fish Shellfish Immunol.">
        <title>Early steps in the European eel (Anguilla anguilla)-Vibrio vulnificus interaction in the gills: Role of the RtxA13 toxin.</title>
        <authorList>
            <person name="Callol A."/>
            <person name="Pajuelo D."/>
            <person name="Ebbesson L."/>
            <person name="Teles M."/>
            <person name="MacKenzie S."/>
            <person name="Amaro C."/>
        </authorList>
    </citation>
    <scope>NUCLEOTIDE SEQUENCE</scope>
</reference>
<proteinExistence type="predicted"/>
<dbReference type="EMBL" id="GBXM01013497">
    <property type="protein sequence ID" value="JAH95080.1"/>
    <property type="molecule type" value="Transcribed_RNA"/>
</dbReference>
<name>A0A0E9WZM1_ANGAN</name>
<protein>
    <submittedName>
        <fullName evidence="1">Uncharacterized protein</fullName>
    </submittedName>
</protein>
<organism evidence="1">
    <name type="scientific">Anguilla anguilla</name>
    <name type="common">European freshwater eel</name>
    <name type="synonym">Muraena anguilla</name>
    <dbReference type="NCBI Taxonomy" id="7936"/>
    <lineage>
        <taxon>Eukaryota</taxon>
        <taxon>Metazoa</taxon>
        <taxon>Chordata</taxon>
        <taxon>Craniata</taxon>
        <taxon>Vertebrata</taxon>
        <taxon>Euteleostomi</taxon>
        <taxon>Actinopterygii</taxon>
        <taxon>Neopterygii</taxon>
        <taxon>Teleostei</taxon>
        <taxon>Anguilliformes</taxon>
        <taxon>Anguillidae</taxon>
        <taxon>Anguilla</taxon>
    </lineage>
</organism>
<sequence length="59" mass="6063">MFSGWPHNLSPALLVSAAYSGHLAAAAWPRPGGALLSAWHPALFLPSCPPGPVLSCICP</sequence>
<reference evidence="1" key="1">
    <citation type="submission" date="2014-11" db="EMBL/GenBank/DDBJ databases">
        <authorList>
            <person name="Amaro Gonzalez C."/>
        </authorList>
    </citation>
    <scope>NUCLEOTIDE SEQUENCE</scope>
</reference>
<evidence type="ECO:0000313" key="1">
    <source>
        <dbReference type="EMBL" id="JAH95080.1"/>
    </source>
</evidence>
<dbReference type="AlphaFoldDB" id="A0A0E9WZM1"/>